<dbReference type="RefSeq" id="WP_274260631.1">
    <property type="nucleotide sequence ID" value="NZ_CP117884.1"/>
</dbReference>
<name>A0ABY7WRR3_9LACO</name>
<dbReference type="Proteomes" id="UP001220377">
    <property type="component" value="Chromosome"/>
</dbReference>
<dbReference type="SUPFAM" id="SSF46689">
    <property type="entry name" value="Homeodomain-like"/>
    <property type="match status" value="1"/>
</dbReference>
<dbReference type="Pfam" id="PF00440">
    <property type="entry name" value="TetR_N"/>
    <property type="match status" value="1"/>
</dbReference>
<dbReference type="Pfam" id="PF14278">
    <property type="entry name" value="TetR_C_8"/>
    <property type="match status" value="1"/>
</dbReference>
<dbReference type="PANTHER" id="PTHR43479">
    <property type="entry name" value="ACREF/ENVCD OPERON REPRESSOR-RELATED"/>
    <property type="match status" value="1"/>
</dbReference>
<feature type="domain" description="HTH tetR-type" evidence="3">
    <location>
        <begin position="1"/>
        <end position="61"/>
    </location>
</feature>
<organism evidence="4 5">
    <name type="scientific">Lacticaseibacillus pabuli</name>
    <dbReference type="NCBI Taxonomy" id="3025672"/>
    <lineage>
        <taxon>Bacteria</taxon>
        <taxon>Bacillati</taxon>
        <taxon>Bacillota</taxon>
        <taxon>Bacilli</taxon>
        <taxon>Lactobacillales</taxon>
        <taxon>Lactobacillaceae</taxon>
        <taxon>Lacticaseibacillus</taxon>
    </lineage>
</organism>
<gene>
    <name evidence="4" type="ORF">PQ472_01145</name>
</gene>
<proteinExistence type="predicted"/>
<evidence type="ECO:0000256" key="1">
    <source>
        <dbReference type="ARBA" id="ARBA00023125"/>
    </source>
</evidence>
<dbReference type="InterPro" id="IPR039532">
    <property type="entry name" value="TetR_C_Firmicutes"/>
</dbReference>
<feature type="DNA-binding region" description="H-T-H motif" evidence="2">
    <location>
        <begin position="24"/>
        <end position="43"/>
    </location>
</feature>
<evidence type="ECO:0000256" key="2">
    <source>
        <dbReference type="PROSITE-ProRule" id="PRU00335"/>
    </source>
</evidence>
<accession>A0ABY7WRR3</accession>
<dbReference type="PROSITE" id="PS50977">
    <property type="entry name" value="HTH_TETR_2"/>
    <property type="match status" value="1"/>
</dbReference>
<evidence type="ECO:0000313" key="4">
    <source>
        <dbReference type="EMBL" id="WDF82878.1"/>
    </source>
</evidence>
<dbReference type="Gene3D" id="1.10.357.10">
    <property type="entry name" value="Tetracycline Repressor, domain 2"/>
    <property type="match status" value="1"/>
</dbReference>
<dbReference type="InterPro" id="IPR050624">
    <property type="entry name" value="HTH-type_Tx_Regulator"/>
</dbReference>
<dbReference type="EMBL" id="CP117884">
    <property type="protein sequence ID" value="WDF82878.1"/>
    <property type="molecule type" value="Genomic_DNA"/>
</dbReference>
<keyword evidence="5" id="KW-1185">Reference proteome</keyword>
<sequence>MDTKTQIATATKQLTEHRDFATITVTTIMKTAGLRRQTFYDYFKDKYDVLEWIYSSEIGDQANRINFASWGRTLSEMVAYFANNRRFYQAVLAIDGQNAPKEVIRTHFMTVVCAALKSLSREEKVTLGGDYCLFMRELLADGLMNELCRWVCARDARAIADESEFLQTYIEDQVNGMLLRRRRINEYQHQSIA</sequence>
<dbReference type="InterPro" id="IPR001647">
    <property type="entry name" value="HTH_TetR"/>
</dbReference>
<evidence type="ECO:0000259" key="3">
    <source>
        <dbReference type="PROSITE" id="PS50977"/>
    </source>
</evidence>
<dbReference type="InterPro" id="IPR009057">
    <property type="entry name" value="Homeodomain-like_sf"/>
</dbReference>
<dbReference type="PANTHER" id="PTHR43479:SF7">
    <property type="entry name" value="TETR-FAMILY TRANSCRIPTIONAL REGULATOR"/>
    <property type="match status" value="1"/>
</dbReference>
<keyword evidence="1 2" id="KW-0238">DNA-binding</keyword>
<reference evidence="4 5" key="1">
    <citation type="submission" date="2023-02" db="EMBL/GenBank/DDBJ databases">
        <title>Genome sequence of Lacticaseibacillus sp. KACC 23028.</title>
        <authorList>
            <person name="Kim S."/>
            <person name="Heo J."/>
            <person name="Kwon S.-W."/>
        </authorList>
    </citation>
    <scope>NUCLEOTIDE SEQUENCE [LARGE SCALE GENOMIC DNA]</scope>
    <source>
        <strain evidence="4 5">KACC 23028</strain>
    </source>
</reference>
<protein>
    <submittedName>
        <fullName evidence="4">TetR/AcrR family transcriptional regulator C-terminal domain-containing protein</fullName>
    </submittedName>
</protein>
<evidence type="ECO:0000313" key="5">
    <source>
        <dbReference type="Proteomes" id="UP001220377"/>
    </source>
</evidence>